<evidence type="ECO:0000256" key="10">
    <source>
        <dbReference type="ARBA" id="ARBA00023242"/>
    </source>
</evidence>
<comment type="similarity">
    <text evidence="3">Belongs to the NUSAP family.</text>
</comment>
<evidence type="ECO:0000256" key="11">
    <source>
        <dbReference type="ARBA" id="ARBA00023306"/>
    </source>
</evidence>
<comment type="subcellular location">
    <subcellularLocation>
        <location evidence="2">Cytoplasm</location>
        <location evidence="2">Cytoskeleton</location>
        <location evidence="2">Spindle</location>
    </subcellularLocation>
    <subcellularLocation>
        <location evidence="1">Nucleus</location>
    </subcellularLocation>
</comment>
<dbReference type="PANTHER" id="PTHR15874:SF1">
    <property type="entry name" value="NUCLEOLAR AND SPINDLE-ASSOCIATED PROTEIN 1"/>
    <property type="match status" value="1"/>
</dbReference>
<keyword evidence="8" id="KW-0238">DNA-binding</keyword>
<keyword evidence="11" id="KW-0131">Cell cycle</keyword>
<evidence type="ECO:0000256" key="4">
    <source>
        <dbReference type="ARBA" id="ARBA00022490"/>
    </source>
</evidence>
<evidence type="ECO:0000256" key="2">
    <source>
        <dbReference type="ARBA" id="ARBA00004186"/>
    </source>
</evidence>
<sequence>MKSNLVTLAENTPISSSEELLQSKFFILSPAPLKGLVSPAQTPTCRRRSARFSTASKSILANKSALKPFSLSVTKMNVRFSETTKDNEHKRSLIKTPAIKSSCFETSENEARRSFPLQKNEPVVDANKILLLCETDLKSEFSKILLHKNQSEENKMNQPATTPFKFTEQPTTPCTNKKLKFDLHASLARPLGYEPHKGKLKPWGQANEKYAGTRSTVSAMRDSFKQPILPTR</sequence>
<name>A0ABN9FG02_9NEOB</name>
<keyword evidence="7" id="KW-0498">Mitosis</keyword>
<reference evidence="12" key="1">
    <citation type="submission" date="2023-05" db="EMBL/GenBank/DDBJ databases">
        <authorList>
            <person name="Stuckert A."/>
        </authorList>
    </citation>
    <scope>NUCLEOTIDE SEQUENCE</scope>
</reference>
<dbReference type="PANTHER" id="PTHR15874">
    <property type="entry name" value="NUCLEOLAR AND SPINDLE-ASSOCIATED PROTEIN 1"/>
    <property type="match status" value="1"/>
</dbReference>
<keyword evidence="6" id="KW-0493">Microtubule</keyword>
<dbReference type="Proteomes" id="UP001162483">
    <property type="component" value="Unassembled WGS sequence"/>
</dbReference>
<organism evidence="12 13">
    <name type="scientific">Staurois parvus</name>
    <dbReference type="NCBI Taxonomy" id="386267"/>
    <lineage>
        <taxon>Eukaryota</taxon>
        <taxon>Metazoa</taxon>
        <taxon>Chordata</taxon>
        <taxon>Craniata</taxon>
        <taxon>Vertebrata</taxon>
        <taxon>Euteleostomi</taxon>
        <taxon>Amphibia</taxon>
        <taxon>Batrachia</taxon>
        <taxon>Anura</taxon>
        <taxon>Neobatrachia</taxon>
        <taxon>Ranoidea</taxon>
        <taxon>Ranidae</taxon>
        <taxon>Staurois</taxon>
    </lineage>
</organism>
<dbReference type="Pfam" id="PF16006">
    <property type="entry name" value="NUSAP"/>
    <property type="match status" value="1"/>
</dbReference>
<keyword evidence="13" id="KW-1185">Reference proteome</keyword>
<evidence type="ECO:0000256" key="8">
    <source>
        <dbReference type="ARBA" id="ARBA00023125"/>
    </source>
</evidence>
<evidence type="ECO:0000313" key="12">
    <source>
        <dbReference type="EMBL" id="CAI9595847.1"/>
    </source>
</evidence>
<accession>A0ABN9FG02</accession>
<keyword evidence="4" id="KW-0963">Cytoplasm</keyword>
<evidence type="ECO:0000256" key="1">
    <source>
        <dbReference type="ARBA" id="ARBA00004123"/>
    </source>
</evidence>
<evidence type="ECO:0000256" key="5">
    <source>
        <dbReference type="ARBA" id="ARBA00022618"/>
    </source>
</evidence>
<evidence type="ECO:0000313" key="13">
    <source>
        <dbReference type="Proteomes" id="UP001162483"/>
    </source>
</evidence>
<protein>
    <submittedName>
        <fullName evidence="12">Uncharacterized protein</fullName>
    </submittedName>
</protein>
<evidence type="ECO:0000256" key="9">
    <source>
        <dbReference type="ARBA" id="ARBA00023212"/>
    </source>
</evidence>
<proteinExistence type="inferred from homology"/>
<dbReference type="EMBL" id="CATNWA010016844">
    <property type="protein sequence ID" value="CAI9595847.1"/>
    <property type="molecule type" value="Genomic_DNA"/>
</dbReference>
<keyword evidence="10" id="KW-0539">Nucleus</keyword>
<dbReference type="InterPro" id="IPR026756">
    <property type="entry name" value="NuSAP"/>
</dbReference>
<gene>
    <name evidence="12" type="ORF">SPARVUS_LOCUS11956808</name>
</gene>
<keyword evidence="5" id="KW-0132">Cell division</keyword>
<keyword evidence="9" id="KW-0206">Cytoskeleton</keyword>
<evidence type="ECO:0000256" key="3">
    <source>
        <dbReference type="ARBA" id="ARBA00009702"/>
    </source>
</evidence>
<evidence type="ECO:0000256" key="7">
    <source>
        <dbReference type="ARBA" id="ARBA00022776"/>
    </source>
</evidence>
<evidence type="ECO:0000256" key="6">
    <source>
        <dbReference type="ARBA" id="ARBA00022701"/>
    </source>
</evidence>
<comment type="caution">
    <text evidence="12">The sequence shown here is derived from an EMBL/GenBank/DDBJ whole genome shotgun (WGS) entry which is preliminary data.</text>
</comment>